<keyword evidence="2" id="KW-1185">Reference proteome</keyword>
<evidence type="ECO:0000313" key="1">
    <source>
        <dbReference type="EMBL" id="ATZ16370.1"/>
    </source>
</evidence>
<dbReference type="RefSeq" id="WP_100609321.1">
    <property type="nucleotide sequence ID" value="NZ_CP024962.1"/>
</dbReference>
<dbReference type="Proteomes" id="UP000232222">
    <property type="component" value="Chromosome"/>
</dbReference>
<reference evidence="1 2" key="1">
    <citation type="submission" date="2017-11" db="EMBL/GenBank/DDBJ databases">
        <title>Genome sequence of Entomoplasma freundtii BARC 318 (ATCC 51999).</title>
        <authorList>
            <person name="Lo W.-S."/>
            <person name="Gasparich G.E."/>
            <person name="Kuo C.-H."/>
        </authorList>
    </citation>
    <scope>NUCLEOTIDE SEQUENCE [LARGE SCALE GENOMIC DNA]</scope>
    <source>
        <strain evidence="1 2">BARC 318</strain>
    </source>
</reference>
<dbReference type="KEGG" id="efr:EFREU_v1c03440"/>
<gene>
    <name evidence="1" type="ORF">EFREU_v1c03440</name>
</gene>
<accession>A0A2K8NR99</accession>
<dbReference type="AlphaFoldDB" id="A0A2K8NR99"/>
<protein>
    <submittedName>
        <fullName evidence="1">Uncharacterized protein</fullName>
    </submittedName>
</protein>
<dbReference type="EMBL" id="CP024962">
    <property type="protein sequence ID" value="ATZ16370.1"/>
    <property type="molecule type" value="Genomic_DNA"/>
</dbReference>
<organism evidence="1 2">
    <name type="scientific">Entomoplasma freundtii</name>
    <dbReference type="NCBI Taxonomy" id="74700"/>
    <lineage>
        <taxon>Bacteria</taxon>
        <taxon>Bacillati</taxon>
        <taxon>Mycoplasmatota</taxon>
        <taxon>Mollicutes</taxon>
        <taxon>Entomoplasmatales</taxon>
        <taxon>Entomoplasmataceae</taxon>
        <taxon>Entomoplasma</taxon>
    </lineage>
</organism>
<sequence>MAETMEEWEINLEEPTLALLINQLDLLNQLLNKQRIKDNRLPQAIQSLNDLETENDWQQFKKLWKTLSLDLKEAMNSLPSANLFEVIAPFYQIEALVGDFDTSDGFLNYLKTTLGDTNFESLPEVKEALEKATIPFFVKEIQPLIPISSNGILLEDFQKVLKASPEVEDYAEVEEAQSILLGLFDLIPPAVKQNNKNDLEQIYRNLMHNESRLNLINLITDDFVPSQNVDNQDNK</sequence>
<evidence type="ECO:0000313" key="2">
    <source>
        <dbReference type="Proteomes" id="UP000232222"/>
    </source>
</evidence>
<name>A0A2K8NR99_9MOLU</name>
<proteinExistence type="predicted"/>